<name>A0A8K0DMS3_9ROSA</name>
<gene>
    <name evidence="1" type="ORF">FNV43_RR25115</name>
</gene>
<organism evidence="1 2">
    <name type="scientific">Rhamnella rubrinervis</name>
    <dbReference type="NCBI Taxonomy" id="2594499"/>
    <lineage>
        <taxon>Eukaryota</taxon>
        <taxon>Viridiplantae</taxon>
        <taxon>Streptophyta</taxon>
        <taxon>Embryophyta</taxon>
        <taxon>Tracheophyta</taxon>
        <taxon>Spermatophyta</taxon>
        <taxon>Magnoliopsida</taxon>
        <taxon>eudicotyledons</taxon>
        <taxon>Gunneridae</taxon>
        <taxon>Pentapetalae</taxon>
        <taxon>rosids</taxon>
        <taxon>fabids</taxon>
        <taxon>Rosales</taxon>
        <taxon>Rhamnaceae</taxon>
        <taxon>rhamnoid group</taxon>
        <taxon>Rhamneae</taxon>
        <taxon>Rhamnella</taxon>
    </lineage>
</organism>
<evidence type="ECO:0000313" key="1">
    <source>
        <dbReference type="EMBL" id="KAF3434012.1"/>
    </source>
</evidence>
<evidence type="ECO:0000313" key="2">
    <source>
        <dbReference type="Proteomes" id="UP000796880"/>
    </source>
</evidence>
<proteinExistence type="predicted"/>
<dbReference type="AlphaFoldDB" id="A0A8K0DMS3"/>
<dbReference type="EMBL" id="VOIH02000011">
    <property type="protein sequence ID" value="KAF3434012.1"/>
    <property type="molecule type" value="Genomic_DNA"/>
</dbReference>
<comment type="caution">
    <text evidence="1">The sequence shown here is derived from an EMBL/GenBank/DDBJ whole genome shotgun (WGS) entry which is preliminary data.</text>
</comment>
<reference evidence="1" key="1">
    <citation type="submission" date="2020-03" db="EMBL/GenBank/DDBJ databases">
        <title>A high-quality chromosome-level genome assembly of a woody plant with both climbing and erect habits, Rhamnella rubrinervis.</title>
        <authorList>
            <person name="Lu Z."/>
            <person name="Yang Y."/>
            <person name="Zhu X."/>
            <person name="Sun Y."/>
        </authorList>
    </citation>
    <scope>NUCLEOTIDE SEQUENCE</scope>
    <source>
        <strain evidence="1">BYM</strain>
        <tissue evidence="1">Leaf</tissue>
    </source>
</reference>
<keyword evidence="2" id="KW-1185">Reference proteome</keyword>
<accession>A0A8K0DMS3</accession>
<dbReference type="Proteomes" id="UP000796880">
    <property type="component" value="Unassembled WGS sequence"/>
</dbReference>
<protein>
    <submittedName>
        <fullName evidence="1">Uncharacterized protein</fullName>
    </submittedName>
</protein>
<sequence>MEGKKVCLLVLVVVAMAFVNVLVVDCRRELTDQLRSDTRKVFRSLQGYECDSPCVYSDECSSECPVCDLSANGGGGGFYGFCVS</sequence>